<dbReference type="GO" id="GO:0047527">
    <property type="term" value="F:2,3-dihydroxybenzoate-serine ligase activity"/>
    <property type="evidence" value="ECO:0007669"/>
    <property type="project" value="TreeGrafter"/>
</dbReference>
<accession>A0A816BXU1</accession>
<dbReference type="PANTHER" id="PTHR45527">
    <property type="entry name" value="NONRIBOSOMAL PEPTIDE SYNTHETASE"/>
    <property type="match status" value="1"/>
</dbReference>
<dbReference type="Pfam" id="PF00668">
    <property type="entry name" value="Condensation"/>
    <property type="match status" value="6"/>
</dbReference>
<dbReference type="Pfam" id="PF00501">
    <property type="entry name" value="AMP-binding"/>
    <property type="match status" value="3"/>
</dbReference>
<dbReference type="Proteomes" id="UP000663832">
    <property type="component" value="Unassembled WGS sequence"/>
</dbReference>
<evidence type="ECO:0000259" key="3">
    <source>
        <dbReference type="PROSITE" id="PS50075"/>
    </source>
</evidence>
<comment type="caution">
    <text evidence="4">The sequence shown here is derived from an EMBL/GenBank/DDBJ whole genome shotgun (WGS) entry which is preliminary data.</text>
</comment>
<dbReference type="PROSITE" id="PS50075">
    <property type="entry name" value="CARRIER"/>
    <property type="match status" value="2"/>
</dbReference>
<proteinExistence type="predicted"/>
<dbReference type="SUPFAM" id="SSF56801">
    <property type="entry name" value="Acetyl-CoA synthetase-like"/>
    <property type="match status" value="2"/>
</dbReference>
<keyword evidence="5" id="KW-1185">Reference proteome</keyword>
<name>A0A816BXU1_9BILA</name>
<feature type="domain" description="Carrier" evidence="3">
    <location>
        <begin position="1201"/>
        <end position="1281"/>
    </location>
</feature>
<dbReference type="InterPro" id="IPR020845">
    <property type="entry name" value="AMP-binding_CS"/>
</dbReference>
<dbReference type="Gene3D" id="3.30.559.10">
    <property type="entry name" value="Chloramphenicol acetyltransferase-like domain"/>
    <property type="match status" value="6"/>
</dbReference>
<dbReference type="GO" id="GO:0009366">
    <property type="term" value="C:enterobactin synthetase complex"/>
    <property type="evidence" value="ECO:0007669"/>
    <property type="project" value="TreeGrafter"/>
</dbReference>
<protein>
    <recommendedName>
        <fullName evidence="3">Carrier domain-containing protein</fullName>
    </recommendedName>
</protein>
<dbReference type="EMBL" id="CAJNOM010001633">
    <property type="protein sequence ID" value="CAF1614820.1"/>
    <property type="molecule type" value="Genomic_DNA"/>
</dbReference>
<dbReference type="OrthoDB" id="416786at2759"/>
<dbReference type="InterPro" id="IPR045851">
    <property type="entry name" value="AMP-bd_C_sf"/>
</dbReference>
<dbReference type="InterPro" id="IPR042099">
    <property type="entry name" value="ANL_N_sf"/>
</dbReference>
<dbReference type="Gene3D" id="3.40.50.12780">
    <property type="entry name" value="N-terminal domain of ligase-like"/>
    <property type="match status" value="3"/>
</dbReference>
<feature type="domain" description="Carrier" evidence="3">
    <location>
        <begin position="2707"/>
        <end position="2787"/>
    </location>
</feature>
<evidence type="ECO:0000313" key="4">
    <source>
        <dbReference type="EMBL" id="CAF1614820.1"/>
    </source>
</evidence>
<dbReference type="GO" id="GO:0031177">
    <property type="term" value="F:phosphopantetheine binding"/>
    <property type="evidence" value="ECO:0007669"/>
    <property type="project" value="TreeGrafter"/>
</dbReference>
<dbReference type="InterPro" id="IPR000873">
    <property type="entry name" value="AMP-dep_synth/lig_dom"/>
</dbReference>
<dbReference type="InterPro" id="IPR001242">
    <property type="entry name" value="Condensation_dom"/>
</dbReference>
<sequence>MSTMMEMALLQKVQEQEMMLSPASSAISTAGCSQGAASFAQEQIWLDEKIHHDSLISPAMHNFVLPLVIKHGSMSIKRIRSAVVAVLEQHEILRTAIYFDENRNILVQAVQSVDNNDAYSFEITANDIQSPDEIADLLRNESVKHFAELEHGLVIRCHLVKMGSDDDMDKLYPQDLVIFIFHGVAFDYNSISPFLVAFTKAYDQMEVDVERLQYINFSLYEHQQFVNIAEDSQIRRAQQFWSTMMDDYSLDAYYSTPFTRPFDTKKRSGEGHSTSFILDSTLVKAQMEFVSLHNVSMFHTALACFFLFIYELNDGTISDLCVTCPTENRSFVDTKRMIGTFANLLPYRIKINANESFINLVQRICELGMDILNHCQLPYQQIIRDNKELCSNKIPLHFQYEEIHSSSTSETKSIGKTNDAALSLYTEQPGLHGNGTASHDMNIRMIHNQSSQTTYCIFECSADCYDEVTVSNVGRYFQNLLLHIFTENTKTIGFDPIFEKIGNLSLLPMNVETLSYINESLRHFSEIKPASYAQHRIWHDEERRLHLDGPQLTTYNMAFCYRLSADHTLSVQQLRYALDLVVDKHQSLRTSFIFDTTKNILTQRIVDQQNHENNRFSIVESIYETDEQLDEIIHNETHNPHIFDLAQGLVFRWHLVRYKQVSIDDLISDNDIIIFNFHHASFDYPSMKIFLHDLHQAYTTSQLLNDDSTSGLRYLDYAVIEQHMPMIGAIIQHPQKLAVELDEQSLTYCEVLYYVQILSLTLLNEYHVIPGEIVCQCVERSLSMVIGIMGIEMAGGVYCPLSPRDPQHRLYTLIQQTRSRLVLVQWLTKMKFNNDILLIDIQSMLLNNEAKNDVNVDQLSSITVTPNNIAYIIFTSGSTGIPKAIARCSFDIHVQEIFGALMHGATLVMLHPRGTIDFDYLSNIVQMKQITYILMVPSLLRSFFTLAAQSDKTAVSKYFRSLCTGGESVSVQLSTLIANNSVSEYNVWNYYGPAEITITCTLHLIDVKANPKSIPIGRSLPNYRCIILSEFLQLASVNQEGELFVGGVGLFAGYLGRDDLTAKALVEIDEQLFYRTGDLVTIDNNGLFYHRGRKDHQIKLRGQRIELSEIERCLLKITSISACVVMKWNDDYLVAYVQSSHVNEQQLRQHCQSYLPPHVVPSIFAILEKFPLNANGKIDRKRLPLPHYSSSTIPSLSELDTPVNQVEKNVYDIWCQVLECNGQHISTTANFFTIGGHSRLFIELYHRYQTIFGFDSRTLAIGPFLEQPTIQQHAKLLKAVTTDDMRREQWSTLYIYQGMASFAQERIFLDEQIRFSYKHIFYNNFVALRVTEGVLSIKRVLQALQLVLKKHEILRTSLVFNNNDSTLQQYVTDNHKTFTFLDQQNFESDNELQNIIYRTVINPDLFDLSSGRVFSCQMFQQQKTTHETAHTDFLEKSGVLVLYFHHAAVDGSSIPILLNDFYNAYSNNMTVSLDEQSLKYIDYAVYERIMDMTLSRSFWYSQLERFNLKRVLKLPVDRHRSSAVQRSNLASVAQISFDKELSMMFLNYASLHQITPFQLSLTIFYVFLFKLTHEETDLCIASLNANRYRSELENMIGMFVSTLPYCVQLNSHLSFDELVKHVREKCLSILEHSHYPLQYILANFRLNQLDIPFLDIVFNFLPDSINTDRYSIGDVWLEEVPIEESNEIAQFDFLTTFLYNPTSDDHKLSSPASFAQARIWLDERIRFDPDKPQVAIYNMPFVHRLQSGHTLSVKQLHQALQLTIGKHHSLHTSLIFDTEINQLMQRVITRKDKYTDMFSMVETIYETDEQLNEILHDEKGNPHLFNLAQGLVFRCHLVYYKQISSDHLLSDKDLLIFNFHHALFDFPSMDIFLHDLNQAYTTGQLFYDDNTNLRYLDYAVIEQQMSMSGANMFWLDALHDCKLDQPLSLPFDQYRLSDEHRTGRGTSISFDFGQDLSQDFLIHASSNDISAEHLALTIYYVFLFKLTSGEKDLCIGINTHGRYRDELRSIVGMFVNAIPLRCQLDPHLSFHKVTKQVQDDMRNYMKYSYFPLQHILNQHPDISKPIFLDTSFEFMSLMTKDEDNEIMIGNSLFCLLPDSIKISEDEIMSKFDFIVSFQHDLNLNEFSCTIDASLDLFNAETVSKIAQRFHSMLYQLSAAIIDNQMNKPIYELSLILSNEQYLMQSLNNTQIPFPSSLTCIHHEFVFQVMKYPQKLAVELDEQSLTYCELLYHVQILSLTLLNEYHVVPGEVVCQCVERSLSMVIGIMGIEMAGGVYCPLSPRNPQHRLYALTQQTQSRLVLVHHSTTLKFSSEIVSCNLDSIWTIGHGDSFLIMDRLSDIVVTVDNIAYIVFTSGSTGTPKGVQIRHRNLLACINSLVRLNLFTNKDTMIQMASCSYDVHAQEIIGALITGSTTIMLRPQGNMDLEYTTKVLNEKQVSYLQCVPAYVNTLLQFLQSHSISNLSSLRNIDIGGETSTVQLIDSLYTYLSQACFIWNIYGPAETTVDCTGYVVGRNQNMINIPIGRPLPNYRCMIVNQYLQSSVSGQEGELLIGGVGVFAGYLKRDDLTAKALLEIDGQLYYRTGDLVKMDNNGLLHYQGRKDQQIKLHGQRIELGEIERCLLNITSISTCIVMKWNDDYLVAYVQSSHINEEELRQHCQSHFPLHMIPSIFIILEKVPLNQNGKVDRKQLPSPDFSLSTLLSSDKSDTPLNQFEQRIHTIWCQVLHSNENHISTATSFFSVGGHSLLFIQLYHHYQSVFNFDTHTLSIAPFLQQPTIFQHSQLLQTITINNVKATQWHTLHINEGIASFAQERIFLDEQVRFSSNIAIYNELDSLQVVQGSLSLNRLLQALRYVLNKHKILRTSLLFNNDDGILKEYITNLHKTFTITMNQTFENENELRDIIYKTTTNPHLFDLSTGRVFHAEILRYQVLLNENDNNEFITNSDVLLIAFHHAAFDRASSPIFYSDLCLAYDTNTTSSEDDDESLQYIDYSTYERLIDMTTSRKFWHLLLEGYNLEQRLSLPVDRHRLSNDHRSSSAFTTQISFDNEISQSFLDYASTHHVTPFQLGLSILYAFLFKLTHGEYNLCISCLNANRYRTELQNIIGMFVSALPYRIQVNPDWSFDELVKYVQEKCLSILEHSYYPLQHILANLHMNQSNISFLETMYDFITISSQNDELSLDGTSLKQVSFEQSSEVAKFDFMLTFIFDPLLENHRLSFRLTCSHDLFDEITVTTIGQRLEYCFQQLFSCDGTSNQVNTCFTSISKFDLILPQGAQEMEDIIFCRQSHIANEAPASFAQVRLWHNECIHFSTQTSQIPACNMPFFYSLHSHHTLLVQHLRDALQLIVTKQQVLRTSITFHAQNNRLIQQTIDFNKSNSALFSFIESTYETDEQLNAIIENEKYNPHLFHLAQGLVFRCHIIYYKQISSNSILSNKDLLIFNFHHALFDFPSMNIFLHDLNQAYTTGQLTTDTDTTLRYIDYAVIEQQMSMSGASMFWFDKLHNCKLDQPLPLPFDRYRLSNEHRTGRGTSLSFDFGLDL</sequence>
<evidence type="ECO:0000256" key="1">
    <source>
        <dbReference type="ARBA" id="ARBA00022450"/>
    </source>
</evidence>
<reference evidence="4" key="1">
    <citation type="submission" date="2021-02" db="EMBL/GenBank/DDBJ databases">
        <authorList>
            <person name="Nowell W R."/>
        </authorList>
    </citation>
    <scope>NUCLEOTIDE SEQUENCE</scope>
</reference>
<keyword evidence="2" id="KW-0597">Phosphoprotein</keyword>
<dbReference type="GO" id="GO:0043041">
    <property type="term" value="P:amino acid activation for nonribosomal peptide biosynthetic process"/>
    <property type="evidence" value="ECO:0007669"/>
    <property type="project" value="TreeGrafter"/>
</dbReference>
<dbReference type="InterPro" id="IPR009081">
    <property type="entry name" value="PP-bd_ACP"/>
</dbReference>
<evidence type="ECO:0000313" key="5">
    <source>
        <dbReference type="Proteomes" id="UP000663832"/>
    </source>
</evidence>
<keyword evidence="1" id="KW-0596">Phosphopantetheine</keyword>
<dbReference type="InterPro" id="IPR010071">
    <property type="entry name" value="AA_adenyl_dom"/>
</dbReference>
<dbReference type="PANTHER" id="PTHR45527:SF1">
    <property type="entry name" value="FATTY ACID SYNTHASE"/>
    <property type="match status" value="1"/>
</dbReference>
<dbReference type="Gene3D" id="1.10.1200.10">
    <property type="entry name" value="ACP-like"/>
    <property type="match status" value="2"/>
</dbReference>
<dbReference type="InterPro" id="IPR023213">
    <property type="entry name" value="CAT-like_dom_sf"/>
</dbReference>
<gene>
    <name evidence="4" type="ORF">QVE165_LOCUS54638</name>
</gene>
<feature type="non-terminal residue" evidence="4">
    <location>
        <position position="3537"/>
    </location>
</feature>
<dbReference type="Gene3D" id="3.30.300.30">
    <property type="match status" value="2"/>
</dbReference>
<evidence type="ECO:0000256" key="2">
    <source>
        <dbReference type="ARBA" id="ARBA00022553"/>
    </source>
</evidence>
<dbReference type="GO" id="GO:0009239">
    <property type="term" value="P:enterobactin biosynthetic process"/>
    <property type="evidence" value="ECO:0007669"/>
    <property type="project" value="TreeGrafter"/>
</dbReference>
<dbReference type="Gene3D" id="3.30.559.30">
    <property type="entry name" value="Nonribosomal peptide synthetase, condensation domain"/>
    <property type="match status" value="4"/>
</dbReference>
<dbReference type="SUPFAM" id="SSF52777">
    <property type="entry name" value="CoA-dependent acyltransferases"/>
    <property type="match status" value="10"/>
</dbReference>
<dbReference type="Pfam" id="PF00550">
    <property type="entry name" value="PP-binding"/>
    <property type="match status" value="2"/>
</dbReference>
<organism evidence="4 5">
    <name type="scientific">Adineta steineri</name>
    <dbReference type="NCBI Taxonomy" id="433720"/>
    <lineage>
        <taxon>Eukaryota</taxon>
        <taxon>Metazoa</taxon>
        <taxon>Spiralia</taxon>
        <taxon>Gnathifera</taxon>
        <taxon>Rotifera</taxon>
        <taxon>Eurotatoria</taxon>
        <taxon>Bdelloidea</taxon>
        <taxon>Adinetida</taxon>
        <taxon>Adinetidae</taxon>
        <taxon>Adineta</taxon>
    </lineage>
</organism>
<dbReference type="NCBIfam" id="TIGR01733">
    <property type="entry name" value="AA-adenyl-dom"/>
    <property type="match status" value="1"/>
</dbReference>
<dbReference type="SUPFAM" id="SSF47336">
    <property type="entry name" value="ACP-like"/>
    <property type="match status" value="2"/>
</dbReference>
<dbReference type="GO" id="GO:0005829">
    <property type="term" value="C:cytosol"/>
    <property type="evidence" value="ECO:0007669"/>
    <property type="project" value="TreeGrafter"/>
</dbReference>
<dbReference type="CDD" id="cd05930">
    <property type="entry name" value="A_NRPS"/>
    <property type="match status" value="2"/>
</dbReference>
<dbReference type="PROSITE" id="PS00455">
    <property type="entry name" value="AMP_BINDING"/>
    <property type="match status" value="2"/>
</dbReference>
<dbReference type="InterPro" id="IPR036736">
    <property type="entry name" value="ACP-like_sf"/>
</dbReference>